<dbReference type="PANTHER" id="PTHR13832">
    <property type="entry name" value="PROTEIN PHOSPHATASE 2C"/>
    <property type="match status" value="1"/>
</dbReference>
<feature type="domain" description="PPM-type phosphatase" evidence="1">
    <location>
        <begin position="4"/>
        <end position="238"/>
    </location>
</feature>
<protein>
    <submittedName>
        <fullName evidence="2">Serine/threonine protein phosphatase</fullName>
    </submittedName>
</protein>
<name>A0A8J3E5D8_9PROT</name>
<dbReference type="SUPFAM" id="SSF81606">
    <property type="entry name" value="PP2C-like"/>
    <property type="match status" value="1"/>
</dbReference>
<dbReference type="GO" id="GO:0004722">
    <property type="term" value="F:protein serine/threonine phosphatase activity"/>
    <property type="evidence" value="ECO:0007669"/>
    <property type="project" value="InterPro"/>
</dbReference>
<reference evidence="2" key="2">
    <citation type="submission" date="2020-09" db="EMBL/GenBank/DDBJ databases">
        <authorList>
            <person name="Sun Q."/>
            <person name="Zhou Y."/>
        </authorList>
    </citation>
    <scope>NUCLEOTIDE SEQUENCE</scope>
    <source>
        <strain evidence="2">CGMCC 1.15725</strain>
    </source>
</reference>
<dbReference type="PROSITE" id="PS51746">
    <property type="entry name" value="PPM_2"/>
    <property type="match status" value="1"/>
</dbReference>
<dbReference type="InterPro" id="IPR001932">
    <property type="entry name" value="PPM-type_phosphatase-like_dom"/>
</dbReference>
<dbReference type="InterPro" id="IPR036457">
    <property type="entry name" value="PPM-type-like_dom_sf"/>
</dbReference>
<dbReference type="PANTHER" id="PTHR13832:SF827">
    <property type="entry name" value="PROTEIN PHOSPHATASE 1L"/>
    <property type="match status" value="1"/>
</dbReference>
<dbReference type="Proteomes" id="UP000646365">
    <property type="component" value="Unassembled WGS sequence"/>
</dbReference>
<accession>A0A8J3E5D8</accession>
<comment type="caution">
    <text evidence="2">The sequence shown here is derived from an EMBL/GenBank/DDBJ whole genome shotgun (WGS) entry which is preliminary data.</text>
</comment>
<keyword evidence="3" id="KW-1185">Reference proteome</keyword>
<dbReference type="EMBL" id="BMJQ01000013">
    <property type="protein sequence ID" value="GGF34619.1"/>
    <property type="molecule type" value="Genomic_DNA"/>
</dbReference>
<evidence type="ECO:0000313" key="2">
    <source>
        <dbReference type="EMBL" id="GGF34619.1"/>
    </source>
</evidence>
<dbReference type="Gene3D" id="3.60.40.10">
    <property type="entry name" value="PPM-type phosphatase domain"/>
    <property type="match status" value="1"/>
</dbReference>
<dbReference type="InterPro" id="IPR015655">
    <property type="entry name" value="PP2C"/>
</dbReference>
<sequence>MTPSIRAWSATHPGAVRTQNQDACLCRPEIGLFAVADGVGGHNGGEIAAARVMEMLSLIPDGLAPAARLAAVRAGLQDTHRALLDMARQPGSHIAPATTIVALLLDGDHFACLWAGDSRAYLLRDGVLHRLTTDHSVVQSLVSAGALTEAEAEQDPRQNVITRAVGAGPEALSIAKSIGEVQPDDRFLLCSDGLYKTLEVEEIARTAMGDAADVAQQLITRALAQTARDNVTVVVAAPQAAYR</sequence>
<dbReference type="SMART" id="SM00332">
    <property type="entry name" value="PP2Cc"/>
    <property type="match status" value="1"/>
</dbReference>
<dbReference type="CDD" id="cd00143">
    <property type="entry name" value="PP2Cc"/>
    <property type="match status" value="1"/>
</dbReference>
<proteinExistence type="predicted"/>
<dbReference type="AlphaFoldDB" id="A0A8J3E5D8"/>
<reference evidence="2" key="1">
    <citation type="journal article" date="2014" name="Int. J. Syst. Evol. Microbiol.">
        <title>Complete genome sequence of Corynebacterium casei LMG S-19264T (=DSM 44701T), isolated from a smear-ripened cheese.</title>
        <authorList>
            <consortium name="US DOE Joint Genome Institute (JGI-PGF)"/>
            <person name="Walter F."/>
            <person name="Albersmeier A."/>
            <person name="Kalinowski J."/>
            <person name="Ruckert C."/>
        </authorList>
    </citation>
    <scope>NUCLEOTIDE SEQUENCE</scope>
    <source>
        <strain evidence="2">CGMCC 1.15725</strain>
    </source>
</reference>
<organism evidence="2 3">
    <name type="scientific">Aliidongia dinghuensis</name>
    <dbReference type="NCBI Taxonomy" id="1867774"/>
    <lineage>
        <taxon>Bacteria</taxon>
        <taxon>Pseudomonadati</taxon>
        <taxon>Pseudomonadota</taxon>
        <taxon>Alphaproteobacteria</taxon>
        <taxon>Rhodospirillales</taxon>
        <taxon>Dongiaceae</taxon>
        <taxon>Aliidongia</taxon>
    </lineage>
</organism>
<dbReference type="Pfam" id="PF13672">
    <property type="entry name" value="PP2C_2"/>
    <property type="match status" value="1"/>
</dbReference>
<evidence type="ECO:0000313" key="3">
    <source>
        <dbReference type="Proteomes" id="UP000646365"/>
    </source>
</evidence>
<dbReference type="SMART" id="SM00331">
    <property type="entry name" value="PP2C_SIG"/>
    <property type="match status" value="1"/>
</dbReference>
<gene>
    <name evidence="2" type="primary">pppA</name>
    <name evidence="2" type="ORF">GCM10011611_46070</name>
</gene>
<evidence type="ECO:0000259" key="1">
    <source>
        <dbReference type="PROSITE" id="PS51746"/>
    </source>
</evidence>